<accession>A0A316T964</accession>
<dbReference type="OrthoDB" id="4843510at2"/>
<dbReference type="EMBL" id="QGDD01000014">
    <property type="protein sequence ID" value="PWN00853.1"/>
    <property type="molecule type" value="Genomic_DNA"/>
</dbReference>
<gene>
    <name evidence="1" type="ORF">DJ010_21200</name>
</gene>
<name>A0A316T964_9ACTN</name>
<dbReference type="RefSeq" id="WP_109697454.1">
    <property type="nucleotide sequence ID" value="NZ_QGDD01000014.1"/>
</dbReference>
<dbReference type="AlphaFoldDB" id="A0A316T964"/>
<organism evidence="1 2">
    <name type="scientific">Nocardioides silvaticus</name>
    <dbReference type="NCBI Taxonomy" id="2201891"/>
    <lineage>
        <taxon>Bacteria</taxon>
        <taxon>Bacillati</taxon>
        <taxon>Actinomycetota</taxon>
        <taxon>Actinomycetes</taxon>
        <taxon>Propionibacteriales</taxon>
        <taxon>Nocardioidaceae</taxon>
        <taxon>Nocardioides</taxon>
    </lineage>
</organism>
<sequence length="162" mass="17344">MDINRILLSIILDRFPEATDAIWPHGPRFVNELEKVGLNPQPLPPVDLGIRFGKSLVHLAFVAEKTGQRVVPLAEWSNEDVLDNLGAPNPVLAALIAELVKHGGPVPDDEPKPHWKNEALSGVVLGLATAGDVVESDAFLRGAFDAAVAGIADARQVRRTAA</sequence>
<evidence type="ECO:0000313" key="1">
    <source>
        <dbReference type="EMBL" id="PWN00853.1"/>
    </source>
</evidence>
<protein>
    <submittedName>
        <fullName evidence="1">Uncharacterized protein</fullName>
    </submittedName>
</protein>
<reference evidence="1 2" key="1">
    <citation type="submission" date="2018-05" db="EMBL/GenBank/DDBJ databases">
        <title>Nocardioides silvaticus genome.</title>
        <authorList>
            <person name="Li C."/>
            <person name="Wang G."/>
        </authorList>
    </citation>
    <scope>NUCLEOTIDE SEQUENCE [LARGE SCALE GENOMIC DNA]</scope>
    <source>
        <strain evidence="1 2">CCTCC AB 2018079</strain>
    </source>
</reference>
<evidence type="ECO:0000313" key="2">
    <source>
        <dbReference type="Proteomes" id="UP000245507"/>
    </source>
</evidence>
<proteinExistence type="predicted"/>
<keyword evidence="2" id="KW-1185">Reference proteome</keyword>
<dbReference type="Proteomes" id="UP000245507">
    <property type="component" value="Unassembled WGS sequence"/>
</dbReference>
<comment type="caution">
    <text evidence="1">The sequence shown here is derived from an EMBL/GenBank/DDBJ whole genome shotgun (WGS) entry which is preliminary data.</text>
</comment>